<reference evidence="2" key="1">
    <citation type="journal article" date="2019" name="Int. J. Syst. Evol. Microbiol.">
        <title>The Global Catalogue of Microorganisms (GCM) 10K type strain sequencing project: providing services to taxonomists for standard genome sequencing and annotation.</title>
        <authorList>
            <consortium name="The Broad Institute Genomics Platform"/>
            <consortium name="The Broad Institute Genome Sequencing Center for Infectious Disease"/>
            <person name="Wu L."/>
            <person name="Ma J."/>
        </authorList>
    </citation>
    <scope>NUCLEOTIDE SEQUENCE [LARGE SCALE GENOMIC DNA]</scope>
    <source>
        <strain evidence="2">CGMCC 1.12942</strain>
    </source>
</reference>
<dbReference type="Proteomes" id="UP001596500">
    <property type="component" value="Unassembled WGS sequence"/>
</dbReference>
<dbReference type="EMBL" id="JBHTBW010000060">
    <property type="protein sequence ID" value="MFC7442733.1"/>
    <property type="molecule type" value="Genomic_DNA"/>
</dbReference>
<organism evidence="1 2">
    <name type="scientific">Laceyella putida</name>
    <dbReference type="NCBI Taxonomy" id="110101"/>
    <lineage>
        <taxon>Bacteria</taxon>
        <taxon>Bacillati</taxon>
        <taxon>Bacillota</taxon>
        <taxon>Bacilli</taxon>
        <taxon>Bacillales</taxon>
        <taxon>Thermoactinomycetaceae</taxon>
        <taxon>Laceyella</taxon>
    </lineage>
</organism>
<protein>
    <submittedName>
        <fullName evidence="1">Uncharacterized protein</fullName>
    </submittedName>
</protein>
<keyword evidence="2" id="KW-1185">Reference proteome</keyword>
<name>A0ABW2RP43_9BACL</name>
<gene>
    <name evidence="1" type="ORF">ACFQNG_16800</name>
</gene>
<evidence type="ECO:0000313" key="1">
    <source>
        <dbReference type="EMBL" id="MFC7442733.1"/>
    </source>
</evidence>
<sequence>MDCKECDACEKDGMPFYYKPMLVYKQKNEYVEMVFSTAKELDYMPGFWDEFENEDDFKAHIAERLFVLNWCNKWGTWTIDERCMKDKLTQPTYFRQ</sequence>
<dbReference type="RefSeq" id="WP_379866809.1">
    <property type="nucleotide sequence ID" value="NZ_JBHTBW010000060.1"/>
</dbReference>
<proteinExistence type="predicted"/>
<evidence type="ECO:0000313" key="2">
    <source>
        <dbReference type="Proteomes" id="UP001596500"/>
    </source>
</evidence>
<comment type="caution">
    <text evidence="1">The sequence shown here is derived from an EMBL/GenBank/DDBJ whole genome shotgun (WGS) entry which is preliminary data.</text>
</comment>
<accession>A0ABW2RP43</accession>